<evidence type="ECO:0000313" key="2">
    <source>
        <dbReference type="Proteomes" id="UP000289738"/>
    </source>
</evidence>
<dbReference type="EMBL" id="SDMP01000015">
    <property type="protein sequence ID" value="RYR09233.1"/>
    <property type="molecule type" value="Genomic_DNA"/>
</dbReference>
<keyword evidence="2" id="KW-1185">Reference proteome</keyword>
<dbReference type="AlphaFoldDB" id="A0A444Z4T9"/>
<name>A0A444Z4T9_ARAHY</name>
<reference evidence="1 2" key="1">
    <citation type="submission" date="2019-01" db="EMBL/GenBank/DDBJ databases">
        <title>Sequencing of cultivated peanut Arachis hypogaea provides insights into genome evolution and oil improvement.</title>
        <authorList>
            <person name="Chen X."/>
        </authorList>
    </citation>
    <scope>NUCLEOTIDE SEQUENCE [LARGE SCALE GENOMIC DNA]</scope>
    <source>
        <strain evidence="2">cv. Fuhuasheng</strain>
        <tissue evidence="1">Leaves</tissue>
    </source>
</reference>
<comment type="caution">
    <text evidence="1">The sequence shown here is derived from an EMBL/GenBank/DDBJ whole genome shotgun (WGS) entry which is preliminary data.</text>
</comment>
<gene>
    <name evidence="1" type="ORF">Ahy_B05g077394</name>
</gene>
<proteinExistence type="predicted"/>
<sequence length="167" mass="19396">MLRGVTNVSPRYMLLRWSKNVTKRHTQIKSNHDEPLLELRSKRFDELVFCSQNICKFASEFEELIAILHRAYHKVVVEMEELKAKRKGTYLFPPRVRTRGRPKNKLGLKLNKQIANASKKKKTKTLSKLNLFDAASAVEPNSSQYHGHVMNYQFIDPVAGDRCYCLC</sequence>
<organism evidence="1 2">
    <name type="scientific">Arachis hypogaea</name>
    <name type="common">Peanut</name>
    <dbReference type="NCBI Taxonomy" id="3818"/>
    <lineage>
        <taxon>Eukaryota</taxon>
        <taxon>Viridiplantae</taxon>
        <taxon>Streptophyta</taxon>
        <taxon>Embryophyta</taxon>
        <taxon>Tracheophyta</taxon>
        <taxon>Spermatophyta</taxon>
        <taxon>Magnoliopsida</taxon>
        <taxon>eudicotyledons</taxon>
        <taxon>Gunneridae</taxon>
        <taxon>Pentapetalae</taxon>
        <taxon>rosids</taxon>
        <taxon>fabids</taxon>
        <taxon>Fabales</taxon>
        <taxon>Fabaceae</taxon>
        <taxon>Papilionoideae</taxon>
        <taxon>50 kb inversion clade</taxon>
        <taxon>dalbergioids sensu lato</taxon>
        <taxon>Dalbergieae</taxon>
        <taxon>Pterocarpus clade</taxon>
        <taxon>Arachis</taxon>
    </lineage>
</organism>
<dbReference type="Proteomes" id="UP000289738">
    <property type="component" value="Chromosome B05"/>
</dbReference>
<evidence type="ECO:0008006" key="3">
    <source>
        <dbReference type="Google" id="ProtNLM"/>
    </source>
</evidence>
<protein>
    <recommendedName>
        <fullName evidence="3">Protein FAR1-RELATED SEQUENCE</fullName>
    </recommendedName>
</protein>
<evidence type="ECO:0000313" key="1">
    <source>
        <dbReference type="EMBL" id="RYR09233.1"/>
    </source>
</evidence>
<accession>A0A444Z4T9</accession>